<dbReference type="eggNOG" id="COG3344">
    <property type="taxonomic scope" value="Bacteria"/>
</dbReference>
<name>E8LLD1_SUCHY</name>
<evidence type="ECO:0000313" key="3">
    <source>
        <dbReference type="EMBL" id="EFY06673.1"/>
    </source>
</evidence>
<reference evidence="3 4" key="1">
    <citation type="submission" date="2011-01" db="EMBL/GenBank/DDBJ databases">
        <authorList>
            <person name="Weinstock G."/>
            <person name="Sodergren E."/>
            <person name="Clifton S."/>
            <person name="Fulton L."/>
            <person name="Fulton B."/>
            <person name="Courtney L."/>
            <person name="Fronick C."/>
            <person name="Harrison M."/>
            <person name="Strong C."/>
            <person name="Farmer C."/>
            <person name="Delahaunty K."/>
            <person name="Markovic C."/>
            <person name="Hall O."/>
            <person name="Minx P."/>
            <person name="Tomlinson C."/>
            <person name="Mitreva M."/>
            <person name="Hou S."/>
            <person name="Chen J."/>
            <person name="Wollam A."/>
            <person name="Pepin K.H."/>
            <person name="Johnson M."/>
            <person name="Bhonagiri V."/>
            <person name="Zhang X."/>
            <person name="Suruliraj S."/>
            <person name="Warren W."/>
            <person name="Chinwalla A."/>
            <person name="Mardis E.R."/>
            <person name="Wilson R.K."/>
        </authorList>
    </citation>
    <scope>NUCLEOTIDE SEQUENCE [LARGE SCALE GENOMIC DNA]</scope>
    <source>
        <strain evidence="4">DSM 22608 / JCM 16073 / KCTC 15190 / YIT 12066</strain>
    </source>
</reference>
<evidence type="ECO:0000256" key="1">
    <source>
        <dbReference type="ARBA" id="ARBA00034120"/>
    </source>
</evidence>
<dbReference type="InterPro" id="IPR013597">
    <property type="entry name" value="Mat_intron_G2"/>
</dbReference>
<dbReference type="SUPFAM" id="SSF56672">
    <property type="entry name" value="DNA/RNA polymerases"/>
    <property type="match status" value="1"/>
</dbReference>
<dbReference type="RefSeq" id="WP_009143719.1">
    <property type="nucleotide sequence ID" value="NZ_GL831026.1"/>
</dbReference>
<evidence type="ECO:0000259" key="2">
    <source>
        <dbReference type="PROSITE" id="PS50878"/>
    </source>
</evidence>
<keyword evidence="3" id="KW-0548">Nucleotidyltransferase</keyword>
<proteinExistence type="inferred from homology"/>
<feature type="non-terminal residue" evidence="3">
    <location>
        <position position="1"/>
    </location>
</feature>
<comment type="similarity">
    <text evidence="1">Belongs to the bacterial reverse transcriptase family.</text>
</comment>
<dbReference type="Pfam" id="PF00078">
    <property type="entry name" value="RVT_1"/>
    <property type="match status" value="1"/>
</dbReference>
<comment type="caution">
    <text evidence="3">The sequence shown here is derived from an EMBL/GenBank/DDBJ whole genome shotgun (WGS) entry which is preliminary data.</text>
</comment>
<dbReference type="GO" id="GO:0003964">
    <property type="term" value="F:RNA-directed DNA polymerase activity"/>
    <property type="evidence" value="ECO:0007669"/>
    <property type="project" value="UniProtKB-KW"/>
</dbReference>
<accession>E8LLD1</accession>
<dbReference type="Pfam" id="PF08388">
    <property type="entry name" value="GIIM"/>
    <property type="match status" value="1"/>
</dbReference>
<dbReference type="EMBL" id="AEVO01000093">
    <property type="protein sequence ID" value="EFY06673.1"/>
    <property type="molecule type" value="Genomic_DNA"/>
</dbReference>
<keyword evidence="3" id="KW-0808">Transferase</keyword>
<dbReference type="PANTHER" id="PTHR34047">
    <property type="entry name" value="NUCLEAR INTRON MATURASE 1, MITOCHONDRIAL-RELATED"/>
    <property type="match status" value="1"/>
</dbReference>
<dbReference type="HOGENOM" id="CLU_793500_0_0_6"/>
<dbReference type="Gene3D" id="3.30.70.270">
    <property type="match status" value="1"/>
</dbReference>
<dbReference type="InterPro" id="IPR043128">
    <property type="entry name" value="Rev_trsase/Diguanyl_cyclase"/>
</dbReference>
<organism evidence="3 4">
    <name type="scientific">Succinatimonas hippei (strain DSM 22608 / JCM 16073 / KCTC 15190 / YIT 12066)</name>
    <dbReference type="NCBI Taxonomy" id="762983"/>
    <lineage>
        <taxon>Bacteria</taxon>
        <taxon>Pseudomonadati</taxon>
        <taxon>Pseudomonadota</taxon>
        <taxon>Gammaproteobacteria</taxon>
        <taxon>Aeromonadales</taxon>
        <taxon>Succinivibrionaceae</taxon>
        <taxon>Succinatimonas</taxon>
    </lineage>
</organism>
<dbReference type="InterPro" id="IPR043502">
    <property type="entry name" value="DNA/RNA_pol_sf"/>
</dbReference>
<evidence type="ECO:0000313" key="4">
    <source>
        <dbReference type="Proteomes" id="UP000018458"/>
    </source>
</evidence>
<dbReference type="InterPro" id="IPR000477">
    <property type="entry name" value="RT_dom"/>
</dbReference>
<gene>
    <name evidence="3" type="ORF">HMPREF9444_01544</name>
</gene>
<dbReference type="Proteomes" id="UP000018458">
    <property type="component" value="Unassembled WGS sequence"/>
</dbReference>
<dbReference type="InterPro" id="IPR051083">
    <property type="entry name" value="GrpII_Intron_Splice-Mob/Def"/>
</dbReference>
<dbReference type="OrthoDB" id="9793236at2"/>
<dbReference type="AlphaFoldDB" id="E8LLD1"/>
<sequence>TVQQALAQVLSEAYEPYFSDNSFGFRPDRGARDAVRRVCEYAEQGYVWGIDLDLAKFFDTVNHSKLLQVLSERIKDGRVISLIHKFLRAKIIENGKSTKPKTGTPQGGPMSPIPANILLNEMDKVPDERGVKFCRYADDCVIFAKSERAAHRIYESISKYIEKKLFLQINKEKTSIGMLSQETKFLGFGFKRIEEDLETRWVPVVHNKSRKKLKDKIRILTDRRLPRGEESTKKRFNTFLKGWVGYYRMGIANCSMNDIDKWIRRRIRQIYLKKWKKNSTKYEELKKLKTNNENRCYIIAHSSMKHWAKALYANYVITKEIIRGWGWLSIKEAYEIGFIDCDLSEPPTA</sequence>
<keyword evidence="3" id="KW-0695">RNA-directed DNA polymerase</keyword>
<dbReference type="PROSITE" id="PS50878">
    <property type="entry name" value="RT_POL"/>
    <property type="match status" value="1"/>
</dbReference>
<dbReference type="PANTHER" id="PTHR34047:SF8">
    <property type="entry name" value="PROTEIN YKFC"/>
    <property type="match status" value="1"/>
</dbReference>
<protein>
    <submittedName>
        <fullName evidence="3">Reverse transcriptase (RNA-dependent DNA polymerase)</fullName>
    </submittedName>
</protein>
<dbReference type="CDD" id="cd01651">
    <property type="entry name" value="RT_G2_intron"/>
    <property type="match status" value="1"/>
</dbReference>
<keyword evidence="4" id="KW-1185">Reference proteome</keyword>
<feature type="domain" description="Reverse transcriptase" evidence="2">
    <location>
        <begin position="1"/>
        <end position="190"/>
    </location>
</feature>